<keyword evidence="2" id="KW-1185">Reference proteome</keyword>
<name>A0ABY1SGI7_9FLAO</name>
<dbReference type="EMBL" id="FZNV01000002">
    <property type="protein sequence ID" value="SNR43103.1"/>
    <property type="molecule type" value="Genomic_DNA"/>
</dbReference>
<evidence type="ECO:0000313" key="2">
    <source>
        <dbReference type="Proteomes" id="UP000198337"/>
    </source>
</evidence>
<dbReference type="Proteomes" id="UP000198337">
    <property type="component" value="Unassembled WGS sequence"/>
</dbReference>
<evidence type="ECO:0000313" key="1">
    <source>
        <dbReference type="EMBL" id="SNR43103.1"/>
    </source>
</evidence>
<evidence type="ECO:0008006" key="3">
    <source>
        <dbReference type="Google" id="ProtNLM"/>
    </source>
</evidence>
<comment type="caution">
    <text evidence="1">The sequence shown here is derived from an EMBL/GenBank/DDBJ whole genome shotgun (WGS) entry which is preliminary data.</text>
</comment>
<protein>
    <recommendedName>
        <fullName evidence="3">Heparinase II/III-like protein</fullName>
    </recommendedName>
</protein>
<dbReference type="RefSeq" id="WP_089260114.1">
    <property type="nucleotide sequence ID" value="NZ_FZNV01000002.1"/>
</dbReference>
<sequence length="596" mass="67915">MKNNISRAQFLSVGSLAMAGLWYSQGIWAMGTKFVDKKSDKLLISRFLEANDQSVKSLLNEEKLSSSTRFSSFRNVARNISVMAASFSHKDSDFYRSQRVLEALQLYADILLKGQYEDGTLDSGGNRQSPPDTAFVLEHVCGAMSVLKKDNFKNTNILTKSIEKFILNAGEAMVTGGVHTPNHRWVVCAALAGIYELYPDEKYVNRIEQWLAEGVYTNNDGHYLERSANYSAVINRALITIAKTLQRPALLDSVLKNLITYCYYTEPNGDVVSIDSRRQDQLRPSTITKFYVQYRYMALRTKNPLLVYMTKQIEGFADFDSVILSRSLIEFMIEPELGYELPKSNLILEEYEKMFSSSHLVRIKRGNITMALFGGIDRPLEIVSGKSSNPNFLTYRKGAVILKHMRLSTSFFRMGYFRSEGITKQGTSYKLHEKKEAYYYQPLEKQYHLYNGDYKLSESHDKRFWNKMDFDSRKKSNVKTQVTDITLIEHNGKLNIDIKVDGPPHVEVTLEMCFEKGGTLTGTTTLDTDKHLLKSGFGMYQVGEDQITFGPGLYMHDRVSRLESEQYGYHNGTLQTDGEYVYITGITPFAHSLTLS</sequence>
<dbReference type="InterPro" id="IPR008929">
    <property type="entry name" value="Chondroitin_lyas"/>
</dbReference>
<accession>A0ABY1SGI7</accession>
<organism evidence="1 2">
    <name type="scientific">Maribacter sedimenticola</name>
    <dbReference type="NCBI Taxonomy" id="228956"/>
    <lineage>
        <taxon>Bacteria</taxon>
        <taxon>Pseudomonadati</taxon>
        <taxon>Bacteroidota</taxon>
        <taxon>Flavobacteriia</taxon>
        <taxon>Flavobacteriales</taxon>
        <taxon>Flavobacteriaceae</taxon>
        <taxon>Maribacter</taxon>
    </lineage>
</organism>
<reference evidence="1 2" key="1">
    <citation type="submission" date="2017-06" db="EMBL/GenBank/DDBJ databases">
        <authorList>
            <person name="Varghese N."/>
            <person name="Submissions S."/>
        </authorList>
    </citation>
    <scope>NUCLEOTIDE SEQUENCE [LARGE SCALE GENOMIC DNA]</scope>
    <source>
        <strain evidence="1 2">DSM 19840</strain>
    </source>
</reference>
<gene>
    <name evidence="1" type="ORF">SAMN04488009_1649</name>
</gene>
<dbReference type="Gene3D" id="1.50.10.100">
    <property type="entry name" value="Chondroitin AC/alginate lyase"/>
    <property type="match status" value="1"/>
</dbReference>
<proteinExistence type="predicted"/>